<organism evidence="1 2">
    <name type="scientific">Pseudomonas syringae pv. actinidiae</name>
    <dbReference type="NCBI Taxonomy" id="103796"/>
    <lineage>
        <taxon>Bacteria</taxon>
        <taxon>Pseudomonadati</taxon>
        <taxon>Pseudomonadota</taxon>
        <taxon>Gammaproteobacteria</taxon>
        <taxon>Pseudomonadales</taxon>
        <taxon>Pseudomonadaceae</taxon>
        <taxon>Pseudomonas</taxon>
        <taxon>Pseudomonas syringae</taxon>
    </lineage>
</organism>
<evidence type="ECO:0000313" key="2">
    <source>
        <dbReference type="Proteomes" id="UP000248291"/>
    </source>
</evidence>
<comment type="caution">
    <text evidence="1">The sequence shown here is derived from an EMBL/GenBank/DDBJ whole genome shotgun (WGS) entry which is preliminary data.</text>
</comment>
<dbReference type="Proteomes" id="UP000248291">
    <property type="component" value="Unassembled WGS sequence"/>
</dbReference>
<reference evidence="1 2" key="1">
    <citation type="submission" date="2018-04" db="EMBL/GenBank/DDBJ databases">
        <title>Draft genome sequence of Pseudomonas syringae pv. actinidiae biovar 3 strains isolated from kiwifruit in Kagawa prefecture.</title>
        <authorList>
            <person name="Tabuchi M."/>
            <person name="Saito M."/>
            <person name="Fujiwara S."/>
            <person name="Sasa N."/>
            <person name="Akimitsu K."/>
            <person name="Gomi K."/>
            <person name="Konishi-Sugita S."/>
            <person name="Hamano K."/>
            <person name="Kataoka I."/>
        </authorList>
    </citation>
    <scope>NUCLEOTIDE SEQUENCE [LARGE SCALE GENOMIC DNA]</scope>
    <source>
        <strain evidence="1 2">MAFF212211</strain>
    </source>
</reference>
<name>A0AAN4Q518_PSESF</name>
<accession>A0AAN4Q518</accession>
<evidence type="ECO:0000313" key="1">
    <source>
        <dbReference type="EMBL" id="GBH17518.1"/>
    </source>
</evidence>
<sequence>MPLSLITHHSHSLMAWLGSLQRFSAYRNAASKASLVNTTLIGSGTDNSL</sequence>
<protein>
    <submittedName>
        <fullName evidence="1">Uncharacterized protein</fullName>
    </submittedName>
</protein>
<dbReference type="AlphaFoldDB" id="A0AAN4Q518"/>
<gene>
    <name evidence="1" type="ORF">KPSA3_03487</name>
</gene>
<proteinExistence type="predicted"/>
<dbReference type="EMBL" id="BGKA01000112">
    <property type="protein sequence ID" value="GBH17518.1"/>
    <property type="molecule type" value="Genomic_DNA"/>
</dbReference>